<organism evidence="1 2">
    <name type="scientific">Ancylostoma ceylanicum</name>
    <dbReference type="NCBI Taxonomy" id="53326"/>
    <lineage>
        <taxon>Eukaryota</taxon>
        <taxon>Metazoa</taxon>
        <taxon>Ecdysozoa</taxon>
        <taxon>Nematoda</taxon>
        <taxon>Chromadorea</taxon>
        <taxon>Rhabditida</taxon>
        <taxon>Rhabditina</taxon>
        <taxon>Rhabditomorpha</taxon>
        <taxon>Strongyloidea</taxon>
        <taxon>Ancylostomatidae</taxon>
        <taxon>Ancylostomatinae</taxon>
        <taxon>Ancylostoma</taxon>
    </lineage>
</organism>
<keyword evidence="2" id="KW-1185">Reference proteome</keyword>
<protein>
    <submittedName>
        <fullName evidence="1">Uncharacterized protein</fullName>
    </submittedName>
</protein>
<sequence>MMQQLHRYRQFLSKESEAETWIGINDDGYDGGVEPPSQLGVCHMRKWSELLSQRPSNLTSKWDTALGGFLHQWDLV</sequence>
<gene>
    <name evidence="1" type="primary">Acey_s0031.g2312</name>
    <name evidence="1" type="ORF">Y032_0031g2312</name>
</gene>
<proteinExistence type="predicted"/>
<evidence type="ECO:0000313" key="2">
    <source>
        <dbReference type="Proteomes" id="UP000024635"/>
    </source>
</evidence>
<dbReference type="Proteomes" id="UP000024635">
    <property type="component" value="Unassembled WGS sequence"/>
</dbReference>
<comment type="caution">
    <text evidence="1">The sequence shown here is derived from an EMBL/GenBank/DDBJ whole genome shotgun (WGS) entry which is preliminary data.</text>
</comment>
<dbReference type="EMBL" id="JARK01001367">
    <property type="protein sequence ID" value="EYC17175.1"/>
    <property type="molecule type" value="Genomic_DNA"/>
</dbReference>
<dbReference type="AlphaFoldDB" id="A0A016UPS9"/>
<accession>A0A016UPS9</accession>
<reference evidence="2" key="1">
    <citation type="journal article" date="2015" name="Nat. Genet.">
        <title>The genome and transcriptome of the zoonotic hookworm Ancylostoma ceylanicum identify infection-specific gene families.</title>
        <authorList>
            <person name="Schwarz E.M."/>
            <person name="Hu Y."/>
            <person name="Antoshechkin I."/>
            <person name="Miller M.M."/>
            <person name="Sternberg P.W."/>
            <person name="Aroian R.V."/>
        </authorList>
    </citation>
    <scope>NUCLEOTIDE SEQUENCE</scope>
    <source>
        <strain evidence="2">HY135</strain>
    </source>
</reference>
<evidence type="ECO:0000313" key="1">
    <source>
        <dbReference type="EMBL" id="EYC17175.1"/>
    </source>
</evidence>
<name>A0A016UPS9_9BILA</name>